<gene>
    <name evidence="2" type="ORF">BM10_48</name>
</gene>
<evidence type="ECO:0000313" key="3">
    <source>
        <dbReference type="Proteomes" id="UP000225963"/>
    </source>
</evidence>
<reference evidence="3" key="1">
    <citation type="submission" date="2015-11" db="EMBL/GenBank/DDBJ databases">
        <authorList>
            <person name="Sharaf A."/>
            <person name="Marie M.E."/>
            <person name="Esson H."/>
            <person name="El-Afifi I.S."/>
            <person name="Hammad M.A."/>
        </authorList>
    </citation>
    <scope>NUCLEOTIDE SEQUENCE [LARGE SCALE GENOMIC DNA]</scope>
</reference>
<name>A0A0S2MUD3_9CAUD</name>
<sequence>MLSYILIGIVLYLLIGVGLLIYAVTTSNWGGLILHFWYLIILLYPYLIVRSLIEGIRDR</sequence>
<evidence type="ECO:0000313" key="2">
    <source>
        <dbReference type="EMBL" id="ALO79469.1"/>
    </source>
</evidence>
<protein>
    <submittedName>
        <fullName evidence="2">Uncharacterized protein</fullName>
    </submittedName>
</protein>
<keyword evidence="1" id="KW-0812">Transmembrane</keyword>
<keyword evidence="1" id="KW-1133">Transmembrane helix</keyword>
<organism evidence="2 3">
    <name type="scientific">Bacillus phage BM15</name>
    <dbReference type="NCBI Taxonomy" id="1755680"/>
    <lineage>
        <taxon>Viruses</taxon>
        <taxon>Duplodnaviria</taxon>
        <taxon>Heunggongvirae</taxon>
        <taxon>Uroviricota</taxon>
        <taxon>Caudoviricetes</taxon>
        <taxon>Herelleviridae</taxon>
        <taxon>Bastillevirinae</taxon>
        <taxon>Caeruleovirus</taxon>
        <taxon>Caeruleovirus BM15</taxon>
    </lineage>
</organism>
<dbReference type="EMBL" id="KT995480">
    <property type="protein sequence ID" value="ALO79469.1"/>
    <property type="molecule type" value="Genomic_DNA"/>
</dbReference>
<accession>A0A0S2MUD3</accession>
<keyword evidence="3" id="KW-1185">Reference proteome</keyword>
<dbReference type="Proteomes" id="UP000225963">
    <property type="component" value="Segment"/>
</dbReference>
<evidence type="ECO:0000256" key="1">
    <source>
        <dbReference type="SAM" id="Phobius"/>
    </source>
</evidence>
<feature type="transmembrane region" description="Helical" evidence="1">
    <location>
        <begin position="29"/>
        <end position="49"/>
    </location>
</feature>
<feature type="transmembrane region" description="Helical" evidence="1">
    <location>
        <begin position="5"/>
        <end position="23"/>
    </location>
</feature>
<keyword evidence="1" id="KW-0472">Membrane</keyword>
<proteinExistence type="predicted"/>